<comment type="caution">
    <text evidence="8">The sequence shown here is derived from an EMBL/GenBank/DDBJ whole genome shotgun (WGS) entry which is preliminary data.</text>
</comment>
<name>A0ABP9DED3_9ACTN</name>
<dbReference type="SUPFAM" id="SSF51197">
    <property type="entry name" value="Clavaminate synthase-like"/>
    <property type="match status" value="1"/>
</dbReference>
<evidence type="ECO:0000256" key="4">
    <source>
        <dbReference type="ARBA" id="ARBA00023002"/>
    </source>
</evidence>
<comment type="similarity">
    <text evidence="2">Belongs to the clavaminate synthase family.</text>
</comment>
<dbReference type="RefSeq" id="WP_345695210.1">
    <property type="nucleotide sequence ID" value="NZ_BAABIS010000001.1"/>
</dbReference>
<dbReference type="EMBL" id="BAABIS010000001">
    <property type="protein sequence ID" value="GAA4834575.1"/>
    <property type="molecule type" value="Genomic_DNA"/>
</dbReference>
<dbReference type="InterPro" id="IPR003819">
    <property type="entry name" value="TauD/TfdA-like"/>
</dbReference>
<dbReference type="Pfam" id="PF02668">
    <property type="entry name" value="TauD"/>
    <property type="match status" value="1"/>
</dbReference>
<accession>A0ABP9DED3</accession>
<evidence type="ECO:0000259" key="7">
    <source>
        <dbReference type="Pfam" id="PF02668"/>
    </source>
</evidence>
<keyword evidence="6" id="KW-0045">Antibiotic biosynthesis</keyword>
<dbReference type="Proteomes" id="UP001501752">
    <property type="component" value="Unassembled WGS sequence"/>
</dbReference>
<reference evidence="9" key="1">
    <citation type="journal article" date="2019" name="Int. J. Syst. Evol. Microbiol.">
        <title>The Global Catalogue of Microorganisms (GCM) 10K type strain sequencing project: providing services to taxonomists for standard genome sequencing and annotation.</title>
        <authorList>
            <consortium name="The Broad Institute Genomics Platform"/>
            <consortium name="The Broad Institute Genome Sequencing Center for Infectious Disease"/>
            <person name="Wu L."/>
            <person name="Ma J."/>
        </authorList>
    </citation>
    <scope>NUCLEOTIDE SEQUENCE [LARGE SCALE GENOMIC DNA]</scope>
    <source>
        <strain evidence="9">JCM 13006</strain>
    </source>
</reference>
<evidence type="ECO:0000256" key="6">
    <source>
        <dbReference type="ARBA" id="ARBA00023194"/>
    </source>
</evidence>
<sequence length="332" mass="35300">MSVLAAPDAAPDAVPARTLRLELTGPERAAIRQLAGELAGTAPALLDDHDWLAEARRLSCRLPLRLLEGLRELRQDSGRGLFVLAGLPIDVGTLPNTPTVAGSVERLPRLPAAVAMLLGQQLGEVVAYRDEKQGALVQNVVPVSSLAHTQSNAGSVQLELHNENAFHPHRPDLIGLLCLRTDHEGRAGTLVASIRDALALLTEDELALLRAPRFVTEAPPSFGAGGATEPHPLLGGSPTDPDIRVDFNATAGLDDEAGGAMAGLGAALLASASSLVLRPGEMVFIDNRLVVHGRTDFTPRYDGRDRWLHRIYVHLDSRRSAGSRTGRGPVLI</sequence>
<dbReference type="InterPro" id="IPR042098">
    <property type="entry name" value="TauD-like_sf"/>
</dbReference>
<dbReference type="Gene3D" id="3.60.130.10">
    <property type="entry name" value="Clavaminate synthase-like"/>
    <property type="match status" value="1"/>
</dbReference>
<dbReference type="PIRSF" id="PIRSF019543">
    <property type="entry name" value="Clavaminate_syn"/>
    <property type="match status" value="1"/>
</dbReference>
<evidence type="ECO:0000256" key="2">
    <source>
        <dbReference type="ARBA" id="ARBA00008425"/>
    </source>
</evidence>
<proteinExistence type="inferred from homology"/>
<evidence type="ECO:0000256" key="5">
    <source>
        <dbReference type="ARBA" id="ARBA00023004"/>
    </source>
</evidence>
<dbReference type="PANTHER" id="PTHR10696">
    <property type="entry name" value="GAMMA-BUTYROBETAINE HYDROXYLASE-RELATED"/>
    <property type="match status" value="1"/>
</dbReference>
<evidence type="ECO:0000313" key="8">
    <source>
        <dbReference type="EMBL" id="GAA4834575.1"/>
    </source>
</evidence>
<keyword evidence="4" id="KW-0560">Oxidoreductase</keyword>
<dbReference type="InterPro" id="IPR050411">
    <property type="entry name" value="AlphaKG_dependent_hydroxylases"/>
</dbReference>
<organism evidence="8 9">
    <name type="scientific">Kitasatospora terrestris</name>
    <dbReference type="NCBI Taxonomy" id="258051"/>
    <lineage>
        <taxon>Bacteria</taxon>
        <taxon>Bacillati</taxon>
        <taxon>Actinomycetota</taxon>
        <taxon>Actinomycetes</taxon>
        <taxon>Kitasatosporales</taxon>
        <taxon>Streptomycetaceae</taxon>
        <taxon>Kitasatospora</taxon>
    </lineage>
</organism>
<protein>
    <submittedName>
        <fullName evidence="8">Clavaminate synthase family protein</fullName>
    </submittedName>
</protein>
<feature type="domain" description="TauD/TfdA-like" evidence="7">
    <location>
        <begin position="113"/>
        <end position="312"/>
    </location>
</feature>
<dbReference type="InterPro" id="IPR014503">
    <property type="entry name" value="Clavaminate_syn-like"/>
</dbReference>
<evidence type="ECO:0000256" key="3">
    <source>
        <dbReference type="ARBA" id="ARBA00022723"/>
    </source>
</evidence>
<dbReference type="PANTHER" id="PTHR10696:SF56">
    <property type="entry name" value="TAUD_TFDA-LIKE DOMAIN-CONTAINING PROTEIN"/>
    <property type="match status" value="1"/>
</dbReference>
<keyword evidence="5" id="KW-0408">Iron</keyword>
<keyword evidence="9" id="KW-1185">Reference proteome</keyword>
<evidence type="ECO:0000256" key="1">
    <source>
        <dbReference type="ARBA" id="ARBA00001954"/>
    </source>
</evidence>
<keyword evidence="3" id="KW-0479">Metal-binding</keyword>
<evidence type="ECO:0000313" key="9">
    <source>
        <dbReference type="Proteomes" id="UP001501752"/>
    </source>
</evidence>
<gene>
    <name evidence="8" type="ORF">GCM10023235_06440</name>
</gene>
<comment type="cofactor">
    <cofactor evidence="1">
        <name>Fe(2+)</name>
        <dbReference type="ChEBI" id="CHEBI:29033"/>
    </cofactor>
</comment>